<accession>A0A6A7B4L4</accession>
<evidence type="ECO:0000256" key="3">
    <source>
        <dbReference type="ARBA" id="ARBA00023242"/>
    </source>
</evidence>
<name>A0A6A7B4L4_9PLEO</name>
<keyword evidence="3" id="KW-0539">Nucleus</keyword>
<dbReference type="GO" id="GO:0005634">
    <property type="term" value="C:nucleus"/>
    <property type="evidence" value="ECO:0007669"/>
    <property type="project" value="UniProtKB-SubCell"/>
</dbReference>
<keyword evidence="7" id="KW-1185">Reference proteome</keyword>
<evidence type="ECO:0000259" key="5">
    <source>
        <dbReference type="PROSITE" id="PS50048"/>
    </source>
</evidence>
<feature type="region of interest" description="Disordered" evidence="4">
    <location>
        <begin position="1"/>
        <end position="36"/>
    </location>
</feature>
<dbReference type="CDD" id="cd00067">
    <property type="entry name" value="GAL4"/>
    <property type="match status" value="1"/>
</dbReference>
<dbReference type="EMBL" id="MU006312">
    <property type="protein sequence ID" value="KAF2849385.1"/>
    <property type="molecule type" value="Genomic_DNA"/>
</dbReference>
<dbReference type="InterPro" id="IPR001138">
    <property type="entry name" value="Zn2Cys6_DnaBD"/>
</dbReference>
<dbReference type="InterPro" id="IPR007219">
    <property type="entry name" value="XnlR_reg_dom"/>
</dbReference>
<dbReference type="PANTHER" id="PTHR31001">
    <property type="entry name" value="UNCHARACTERIZED TRANSCRIPTIONAL REGULATORY PROTEIN"/>
    <property type="match status" value="1"/>
</dbReference>
<evidence type="ECO:0000256" key="4">
    <source>
        <dbReference type="SAM" id="MobiDB-lite"/>
    </source>
</evidence>
<dbReference type="InterPro" id="IPR050613">
    <property type="entry name" value="Sec_Metabolite_Reg"/>
</dbReference>
<dbReference type="Proteomes" id="UP000799423">
    <property type="component" value="Unassembled WGS sequence"/>
</dbReference>
<feature type="region of interest" description="Disordered" evidence="4">
    <location>
        <begin position="109"/>
        <end position="163"/>
    </location>
</feature>
<dbReference type="GO" id="GO:0003677">
    <property type="term" value="F:DNA binding"/>
    <property type="evidence" value="ECO:0007669"/>
    <property type="project" value="InterPro"/>
</dbReference>
<feature type="domain" description="Zn(2)-C6 fungal-type" evidence="5">
    <location>
        <begin position="44"/>
        <end position="73"/>
    </location>
</feature>
<dbReference type="Pfam" id="PF00172">
    <property type="entry name" value="Zn_clus"/>
    <property type="match status" value="1"/>
</dbReference>
<protein>
    <recommendedName>
        <fullName evidence="5">Zn(2)-C6 fungal-type domain-containing protein</fullName>
    </recommendedName>
</protein>
<dbReference type="GO" id="GO:0008270">
    <property type="term" value="F:zinc ion binding"/>
    <property type="evidence" value="ECO:0007669"/>
    <property type="project" value="InterPro"/>
</dbReference>
<dbReference type="GO" id="GO:0006351">
    <property type="term" value="P:DNA-templated transcription"/>
    <property type="evidence" value="ECO:0007669"/>
    <property type="project" value="InterPro"/>
</dbReference>
<sequence length="887" mass="99907">MASPVHPLHTEPPQDLRSPPAVTSDKKSANPQPRVRRRNRLITSCLECRRRKLKCDKQQPCTNCTKLSRQCVFIAQGLDPEAQARLAAVKEKMGILERSLEEDVARKAQLNAAPTRAPRRSSTFDLLPGQDESYSDQEEDEDTKDLIPTTMATEDAAYYDDEDDDNDDVVDLGFAMGKVRITERIGGLVRPKFSEEVAQSLKELPNVQNSSREPLFNQNPTTWMAPNRDYVAPSSSFFFASGLEKTLLPHHLPSKSLADKLVAHYWVAVHIIAKCLHKPTFERHYEKFWTNVNAGIEPRNSFQAVLFAVMLSAVVSMPEDKVSAEFHIDKQSLVDNFREGTEAALSRANFLRTTKLETIQAFVMYLIPLCRNDISRAHSALTGSLIRLAECMGLHRDPTGYSSSPVEIQTRRLIWHHICFLDIRTYEGTGPRPQIRPDDYDTRFPLNIDDDELERAEKGDRTVDVTVDRKHITDVTITRIRFECYEMQRFLWHERPKMEQKRQGGERKVTITSMLARVNAFMAAQQKKWVPVLDMSNPAHVLGSEMYGIVSNKLYVIVLQKYMSTDKRKMPDRLRQIILSASTLILEHSANIERQPELATWSWYVGALHQFQVALILLNELYTGPRESAMEERVWRSIDYAFEITDDRPNVEKIRLILEDLIVKTKIYTAMKKVRAPTNMPQPGPRIHTHSYQAREREIKEANEAKEASRRGASMAPGAGTSDRTTLNAAYSPKSLQQRQQEQVAQGLATVGHFGGGIPSVDWGSIDLPASLTNFTESLNNVGDVDYRGSFATSSSVNLLPTPAMANAVQQQYSSDSGSPASGIYASGMGSTTAGNSPMDALNEIDWNDIETMFKSADVGTGNILMPPFTFPQFSAANFQWQSRDGM</sequence>
<dbReference type="CDD" id="cd12148">
    <property type="entry name" value="fungal_TF_MHR"/>
    <property type="match status" value="1"/>
</dbReference>
<dbReference type="PROSITE" id="PS50048">
    <property type="entry name" value="ZN2_CY6_FUNGAL_2"/>
    <property type="match status" value="1"/>
</dbReference>
<gene>
    <name evidence="6" type="ORF">T440DRAFT_135906</name>
</gene>
<dbReference type="GO" id="GO:0000981">
    <property type="term" value="F:DNA-binding transcription factor activity, RNA polymerase II-specific"/>
    <property type="evidence" value="ECO:0007669"/>
    <property type="project" value="InterPro"/>
</dbReference>
<dbReference type="SMART" id="SM00066">
    <property type="entry name" value="GAL4"/>
    <property type="match status" value="1"/>
</dbReference>
<dbReference type="OrthoDB" id="424974at2759"/>
<dbReference type="AlphaFoldDB" id="A0A6A7B4L4"/>
<dbReference type="Gene3D" id="4.10.240.10">
    <property type="entry name" value="Zn(2)-C6 fungal-type DNA-binding domain"/>
    <property type="match status" value="1"/>
</dbReference>
<dbReference type="PROSITE" id="PS00463">
    <property type="entry name" value="ZN2_CY6_FUNGAL_1"/>
    <property type="match status" value="1"/>
</dbReference>
<dbReference type="SMART" id="SM00906">
    <property type="entry name" value="Fungal_trans"/>
    <property type="match status" value="1"/>
</dbReference>
<dbReference type="InterPro" id="IPR036864">
    <property type="entry name" value="Zn2-C6_fun-type_DNA-bd_sf"/>
</dbReference>
<feature type="compositionally biased region" description="Acidic residues" evidence="4">
    <location>
        <begin position="133"/>
        <end position="143"/>
    </location>
</feature>
<organism evidence="6 7">
    <name type="scientific">Plenodomus tracheiphilus IPT5</name>
    <dbReference type="NCBI Taxonomy" id="1408161"/>
    <lineage>
        <taxon>Eukaryota</taxon>
        <taxon>Fungi</taxon>
        <taxon>Dikarya</taxon>
        <taxon>Ascomycota</taxon>
        <taxon>Pezizomycotina</taxon>
        <taxon>Dothideomycetes</taxon>
        <taxon>Pleosporomycetidae</taxon>
        <taxon>Pleosporales</taxon>
        <taxon>Pleosporineae</taxon>
        <taxon>Leptosphaeriaceae</taxon>
        <taxon>Plenodomus</taxon>
    </lineage>
</organism>
<evidence type="ECO:0000256" key="1">
    <source>
        <dbReference type="ARBA" id="ARBA00004123"/>
    </source>
</evidence>
<feature type="region of interest" description="Disordered" evidence="4">
    <location>
        <begin position="702"/>
        <end position="725"/>
    </location>
</feature>
<evidence type="ECO:0000313" key="6">
    <source>
        <dbReference type="EMBL" id="KAF2849385.1"/>
    </source>
</evidence>
<proteinExistence type="predicted"/>
<evidence type="ECO:0000313" key="7">
    <source>
        <dbReference type="Proteomes" id="UP000799423"/>
    </source>
</evidence>
<comment type="subcellular location">
    <subcellularLocation>
        <location evidence="1">Nucleus</location>
    </subcellularLocation>
</comment>
<dbReference type="SUPFAM" id="SSF57701">
    <property type="entry name" value="Zn2/Cys6 DNA-binding domain"/>
    <property type="match status" value="1"/>
</dbReference>
<dbReference type="Pfam" id="PF04082">
    <property type="entry name" value="Fungal_trans"/>
    <property type="match status" value="1"/>
</dbReference>
<dbReference type="PANTHER" id="PTHR31001:SF40">
    <property type="entry name" value="ZN(II)2CYS6 TRANSCRIPTION FACTOR (EUROFUNG)"/>
    <property type="match status" value="1"/>
</dbReference>
<keyword evidence="2" id="KW-0479">Metal-binding</keyword>
<reference evidence="6" key="1">
    <citation type="submission" date="2020-01" db="EMBL/GenBank/DDBJ databases">
        <authorList>
            <consortium name="DOE Joint Genome Institute"/>
            <person name="Haridas S."/>
            <person name="Albert R."/>
            <person name="Binder M."/>
            <person name="Bloem J."/>
            <person name="Labutti K."/>
            <person name="Salamov A."/>
            <person name="Andreopoulos B."/>
            <person name="Baker S.E."/>
            <person name="Barry K."/>
            <person name="Bills G."/>
            <person name="Bluhm B.H."/>
            <person name="Cannon C."/>
            <person name="Castanera R."/>
            <person name="Culley D.E."/>
            <person name="Daum C."/>
            <person name="Ezra D."/>
            <person name="Gonzalez J.B."/>
            <person name="Henrissat B."/>
            <person name="Kuo A."/>
            <person name="Liang C."/>
            <person name="Lipzen A."/>
            <person name="Lutzoni F."/>
            <person name="Magnuson J."/>
            <person name="Mondo S."/>
            <person name="Nolan M."/>
            <person name="Ohm R."/>
            <person name="Pangilinan J."/>
            <person name="Park H.-J."/>
            <person name="Ramirez L."/>
            <person name="Alfaro M."/>
            <person name="Sun H."/>
            <person name="Tritt A."/>
            <person name="Yoshinaga Y."/>
            <person name="Zwiers L.-H."/>
            <person name="Turgeon B.G."/>
            <person name="Goodwin S.B."/>
            <person name="Spatafora J.W."/>
            <person name="Crous P.W."/>
            <person name="Grigoriev I.V."/>
        </authorList>
    </citation>
    <scope>NUCLEOTIDE SEQUENCE</scope>
    <source>
        <strain evidence="6">IPT5</strain>
    </source>
</reference>
<evidence type="ECO:0000256" key="2">
    <source>
        <dbReference type="ARBA" id="ARBA00022723"/>
    </source>
</evidence>